<dbReference type="AlphaFoldDB" id="A0A7J9PET2"/>
<dbReference type="SUPFAM" id="SSF48452">
    <property type="entry name" value="TPR-like"/>
    <property type="match status" value="1"/>
</dbReference>
<dbReference type="RefSeq" id="WP_011977288.1">
    <property type="nucleotide sequence ID" value="NZ_JACDUL010000001.1"/>
</dbReference>
<organism evidence="1 2">
    <name type="scientific">Methanococcus maripaludis</name>
    <name type="common">Methanococcus deltae</name>
    <dbReference type="NCBI Taxonomy" id="39152"/>
    <lineage>
        <taxon>Archaea</taxon>
        <taxon>Methanobacteriati</taxon>
        <taxon>Methanobacteriota</taxon>
        <taxon>Methanomada group</taxon>
        <taxon>Methanococci</taxon>
        <taxon>Methanococcales</taxon>
        <taxon>Methanococcaceae</taxon>
        <taxon>Methanococcus</taxon>
    </lineage>
</organism>
<gene>
    <name evidence="1" type="ORF">HNP90_000491</name>
</gene>
<dbReference type="EMBL" id="JACDUL010000001">
    <property type="protein sequence ID" value="MBA2861631.1"/>
    <property type="molecule type" value="Genomic_DNA"/>
</dbReference>
<sequence length="224" mass="26099">MKKLICLISILTLFSGCVTVNVNVPDSDLTEKVIEIVDSSNENETVQNEVNTVQISTENLKKYPWNAPIFANRYDFCLYACDFKNVSSYELIFDNQDRIQCLENELYNVDRDPGTLTNVNLIYQDGTRNHFDIYFKLNVDYDTYEEYATKYLQNNDYRNADYCLMKIEKVNASCDLYIARAICLMNLGEYETARDYAEMSKVDPNCVEYSVQILDALDFIEKYD</sequence>
<evidence type="ECO:0000313" key="2">
    <source>
        <dbReference type="Proteomes" id="UP000533207"/>
    </source>
</evidence>
<accession>A0A7J9PET2</accession>
<dbReference type="PROSITE" id="PS51257">
    <property type="entry name" value="PROKAR_LIPOPROTEIN"/>
    <property type="match status" value="1"/>
</dbReference>
<name>A0A7J9PET2_METMI</name>
<reference evidence="1 2" key="1">
    <citation type="submission" date="2020-07" db="EMBL/GenBank/DDBJ databases">
        <title>Genomic Encyclopedia of Type Strains, Phase IV (KMG-V): Genome sequencing to study the core and pangenomes of soil and plant-associated prokaryotes.</title>
        <authorList>
            <person name="Whitman W."/>
        </authorList>
    </citation>
    <scope>NUCLEOTIDE SEQUENCE [LARGE SCALE GENOMIC DNA]</scope>
    <source>
        <strain evidence="1 2">C8</strain>
    </source>
</reference>
<proteinExistence type="predicted"/>
<comment type="caution">
    <text evidence="1">The sequence shown here is derived from an EMBL/GenBank/DDBJ whole genome shotgun (WGS) entry which is preliminary data.</text>
</comment>
<dbReference type="Proteomes" id="UP000533207">
    <property type="component" value="Unassembled WGS sequence"/>
</dbReference>
<evidence type="ECO:0000313" key="1">
    <source>
        <dbReference type="EMBL" id="MBA2861631.1"/>
    </source>
</evidence>
<dbReference type="InterPro" id="IPR011990">
    <property type="entry name" value="TPR-like_helical_dom_sf"/>
</dbReference>
<protein>
    <submittedName>
        <fullName evidence="1">Tetratricopeptide (TPR) repeat protein</fullName>
    </submittedName>
</protein>